<dbReference type="Gene3D" id="3.40.50.1820">
    <property type="entry name" value="alpha/beta hydrolase"/>
    <property type="match status" value="1"/>
</dbReference>
<dbReference type="SUPFAM" id="SSF53474">
    <property type="entry name" value="alpha/beta-Hydrolases"/>
    <property type="match status" value="1"/>
</dbReference>
<sequence>MPAAAGPYGRWVSQGPAVHESGPQPPPLEAVRLRLFCVPPAGMGGQAYHGWTRRLPEGVEVMPLELPARGLRMGEEVPYASSLAELARGVLDGVGLAVFAARPFVLFGHSFGAWVAYEMLRELARRAEHGWPLPLKLYVSACRPPHLSDVRHDPDALNPAIGSLGEADFWEAFEARYGCNPDLASPLIKGMVRKLLQADFGLLESYVPSSLEPLEVPLCALCAEGDNRCRPEQLSQWASLAPPGGFQERWFEGMVKPGWWATQHRYVVDNPVPLNRFLHADLPLVGRPPPEPGYAGSEGPLPRTGEPPLDAPGPPPAAPRDPAATACSWRVGVASFGGDTADCAGRTGPDPSAAPAGCRAEGR</sequence>
<feature type="region of interest" description="Disordered" evidence="2">
    <location>
        <begin position="338"/>
        <end position="363"/>
    </location>
</feature>
<dbReference type="Proteomes" id="UP001189429">
    <property type="component" value="Unassembled WGS sequence"/>
</dbReference>
<dbReference type="InterPro" id="IPR012223">
    <property type="entry name" value="TEII"/>
</dbReference>
<reference evidence="4" key="1">
    <citation type="submission" date="2023-10" db="EMBL/GenBank/DDBJ databases">
        <authorList>
            <person name="Chen Y."/>
            <person name="Shah S."/>
            <person name="Dougan E. K."/>
            <person name="Thang M."/>
            <person name="Chan C."/>
        </authorList>
    </citation>
    <scope>NUCLEOTIDE SEQUENCE [LARGE SCALE GENOMIC DNA]</scope>
</reference>
<evidence type="ECO:0000256" key="2">
    <source>
        <dbReference type="SAM" id="MobiDB-lite"/>
    </source>
</evidence>
<feature type="region of interest" description="Disordered" evidence="2">
    <location>
        <begin position="288"/>
        <end position="325"/>
    </location>
</feature>
<dbReference type="PANTHER" id="PTHR11487:SF0">
    <property type="entry name" value="S-ACYL FATTY ACID SYNTHASE THIOESTERASE, MEDIUM CHAIN"/>
    <property type="match status" value="1"/>
</dbReference>
<comment type="similarity">
    <text evidence="1">Belongs to the thioesterase family.</text>
</comment>
<evidence type="ECO:0000256" key="1">
    <source>
        <dbReference type="ARBA" id="ARBA00007169"/>
    </source>
</evidence>
<proteinExistence type="inferred from homology"/>
<feature type="domain" description="Thioesterase" evidence="3">
    <location>
        <begin position="34"/>
        <end position="232"/>
    </location>
</feature>
<name>A0ABN9PAI9_9DINO</name>
<protein>
    <recommendedName>
        <fullName evidence="3">Thioesterase domain-containing protein</fullName>
    </recommendedName>
</protein>
<evidence type="ECO:0000259" key="3">
    <source>
        <dbReference type="Pfam" id="PF00975"/>
    </source>
</evidence>
<evidence type="ECO:0000313" key="4">
    <source>
        <dbReference type="EMBL" id="CAK0789817.1"/>
    </source>
</evidence>
<dbReference type="EMBL" id="CAUYUJ010000312">
    <property type="protein sequence ID" value="CAK0789817.1"/>
    <property type="molecule type" value="Genomic_DNA"/>
</dbReference>
<comment type="caution">
    <text evidence="4">The sequence shown here is derived from an EMBL/GenBank/DDBJ whole genome shotgun (WGS) entry which is preliminary data.</text>
</comment>
<dbReference type="PANTHER" id="PTHR11487">
    <property type="entry name" value="THIOESTERASE"/>
    <property type="match status" value="1"/>
</dbReference>
<accession>A0ABN9PAI9</accession>
<organism evidence="4 5">
    <name type="scientific">Prorocentrum cordatum</name>
    <dbReference type="NCBI Taxonomy" id="2364126"/>
    <lineage>
        <taxon>Eukaryota</taxon>
        <taxon>Sar</taxon>
        <taxon>Alveolata</taxon>
        <taxon>Dinophyceae</taxon>
        <taxon>Prorocentrales</taxon>
        <taxon>Prorocentraceae</taxon>
        <taxon>Prorocentrum</taxon>
    </lineage>
</organism>
<keyword evidence="5" id="KW-1185">Reference proteome</keyword>
<evidence type="ECO:0000313" key="5">
    <source>
        <dbReference type="Proteomes" id="UP001189429"/>
    </source>
</evidence>
<feature type="compositionally biased region" description="Pro residues" evidence="2">
    <location>
        <begin position="309"/>
        <end position="319"/>
    </location>
</feature>
<dbReference type="InterPro" id="IPR029058">
    <property type="entry name" value="AB_hydrolase_fold"/>
</dbReference>
<dbReference type="InterPro" id="IPR001031">
    <property type="entry name" value="Thioesterase"/>
</dbReference>
<gene>
    <name evidence="4" type="ORF">PCOR1329_LOCUS1279</name>
</gene>
<dbReference type="Pfam" id="PF00975">
    <property type="entry name" value="Thioesterase"/>
    <property type="match status" value="1"/>
</dbReference>